<dbReference type="Pfam" id="PF19403">
    <property type="entry name" value="SpaA_2"/>
    <property type="match status" value="1"/>
</dbReference>
<accession>A0A1F5NA35</accession>
<feature type="domain" description="SpaA-like prealbumin fold" evidence="1">
    <location>
        <begin position="267"/>
        <end position="350"/>
    </location>
</feature>
<evidence type="ECO:0000313" key="2">
    <source>
        <dbReference type="EMBL" id="OGE74432.1"/>
    </source>
</evidence>
<dbReference type="InterPro" id="IPR045826">
    <property type="entry name" value="SpaA_PFL_dom_2"/>
</dbReference>
<organism evidence="2 3">
    <name type="scientific">Candidatus Doudnabacteria bacterium RIFCSPHIGHO2_01_FULL_41_86</name>
    <dbReference type="NCBI Taxonomy" id="1817821"/>
    <lineage>
        <taxon>Bacteria</taxon>
        <taxon>Candidatus Doudnaibacteriota</taxon>
    </lineage>
</organism>
<name>A0A1F5NA35_9BACT</name>
<gene>
    <name evidence="2" type="ORF">A2717_02765</name>
</gene>
<comment type="caution">
    <text evidence="2">The sequence shown here is derived from an EMBL/GenBank/DDBJ whole genome shotgun (WGS) entry which is preliminary data.</text>
</comment>
<sequence>MIKLKQALKKSGLAVGTLAIVIAGAAAFSAFEAHIINVTARIENALNVPVDAIDFGTVFPQEHLEKPLAVSLSQSFLDEDRVDDVSYFIRQKPKCGVTTNGGTVLVGPTGTGHILPNLQTDDPDDFIIDCGPEPRVLVGDETWGLLPSLCEYISKDGSDPDGNVPQNDESLPSFHTPWTFANGVVTWNDTNGHLTKIGGDVVDDWIIDLAVPTFLGFSAQDWEDFVARHNQGAVAADFVLDPADEHKVFGCNLWIEVNGVSETPPPPGTLTVTKVVAGQNFADFSFTVNGGVSVAFEGDGSNDISLPAGSYSVVEDAEAGYTTTYSNSVNGNADCDNLPLASSGAVTCTITNVLEEVQVP</sequence>
<evidence type="ECO:0000313" key="3">
    <source>
        <dbReference type="Proteomes" id="UP000177610"/>
    </source>
</evidence>
<dbReference type="EMBL" id="MFEH01000001">
    <property type="protein sequence ID" value="OGE74432.1"/>
    <property type="molecule type" value="Genomic_DNA"/>
</dbReference>
<protein>
    <recommendedName>
        <fullName evidence="1">SpaA-like prealbumin fold domain-containing protein</fullName>
    </recommendedName>
</protein>
<dbReference type="STRING" id="1817821.A2717_02765"/>
<reference evidence="2 3" key="1">
    <citation type="journal article" date="2016" name="Nat. Commun.">
        <title>Thousands of microbial genomes shed light on interconnected biogeochemical processes in an aquifer system.</title>
        <authorList>
            <person name="Anantharaman K."/>
            <person name="Brown C.T."/>
            <person name="Hug L.A."/>
            <person name="Sharon I."/>
            <person name="Castelle C.J."/>
            <person name="Probst A.J."/>
            <person name="Thomas B.C."/>
            <person name="Singh A."/>
            <person name="Wilkins M.J."/>
            <person name="Karaoz U."/>
            <person name="Brodie E.L."/>
            <person name="Williams K.H."/>
            <person name="Hubbard S.S."/>
            <person name="Banfield J.F."/>
        </authorList>
    </citation>
    <scope>NUCLEOTIDE SEQUENCE [LARGE SCALE GENOMIC DNA]</scope>
</reference>
<dbReference type="Proteomes" id="UP000177610">
    <property type="component" value="Unassembled WGS sequence"/>
</dbReference>
<proteinExistence type="predicted"/>
<evidence type="ECO:0000259" key="1">
    <source>
        <dbReference type="Pfam" id="PF19403"/>
    </source>
</evidence>
<dbReference type="AlphaFoldDB" id="A0A1F5NA35"/>